<keyword evidence="2" id="KW-1185">Reference proteome</keyword>
<evidence type="ECO:0008006" key="3">
    <source>
        <dbReference type="Google" id="ProtNLM"/>
    </source>
</evidence>
<evidence type="ECO:0000313" key="1">
    <source>
        <dbReference type="EMBL" id="CAH0401982.1"/>
    </source>
</evidence>
<reference evidence="1" key="1">
    <citation type="submission" date="2021-12" db="EMBL/GenBank/DDBJ databases">
        <authorList>
            <person name="King R."/>
        </authorList>
    </citation>
    <scope>NUCLEOTIDE SEQUENCE</scope>
</reference>
<organism evidence="1 2">
    <name type="scientific">Chilo suppressalis</name>
    <name type="common">Asiatic rice borer moth</name>
    <dbReference type="NCBI Taxonomy" id="168631"/>
    <lineage>
        <taxon>Eukaryota</taxon>
        <taxon>Metazoa</taxon>
        <taxon>Ecdysozoa</taxon>
        <taxon>Arthropoda</taxon>
        <taxon>Hexapoda</taxon>
        <taxon>Insecta</taxon>
        <taxon>Pterygota</taxon>
        <taxon>Neoptera</taxon>
        <taxon>Endopterygota</taxon>
        <taxon>Lepidoptera</taxon>
        <taxon>Glossata</taxon>
        <taxon>Ditrysia</taxon>
        <taxon>Pyraloidea</taxon>
        <taxon>Crambidae</taxon>
        <taxon>Crambinae</taxon>
        <taxon>Chilo</taxon>
    </lineage>
</organism>
<dbReference type="EMBL" id="OU963895">
    <property type="protein sequence ID" value="CAH0401982.1"/>
    <property type="molecule type" value="Genomic_DNA"/>
</dbReference>
<sequence length="439" mass="49935">MPPQKNNNKSVNDSWKKRKRTRGIIKIKNSICAVIEKGLTTDTIRPGSSATNTVEEGFVHDNYASPSGLVIQTNRPGPTLGAHNETYMCDNFASQSLTVQFDSDSSSTDLEENSEFNKNSDFRNNLREWAVSKNISQEAVKDLLNVINQRFPGTVPVDPRTLLQTPRNIVIKEIEGGEYWYNGLTKPLTNILNVWLDLPDMINLNFNFEGLPIFKSSKKQFWPILCNIHKRTDIRPLIVGINYGSGKPKNLNQYLEDFVSEMKTLLENGIHMVKEGEEKIVTVKIRCFICDSPARAFIKGVCNFNGKHGCLKCVTVGDYSHQSHTVIFPDSRCPKRTDNEFRQRNYGQHHKTDTPLLGLPIDMIEDFPISDSLHLIDLGVMKRLLVGWRDGNFEKLLTKWVASDTQKVTDFLRACKLPSEIHRSARGLDELLHWKAVEF</sequence>
<accession>A0ABN8AZP8</accession>
<name>A0ABN8AZP8_CHISP</name>
<dbReference type="PANTHER" id="PTHR33053:SF9">
    <property type="entry name" value="AGAP000105-PA"/>
    <property type="match status" value="1"/>
</dbReference>
<evidence type="ECO:0000313" key="2">
    <source>
        <dbReference type="Proteomes" id="UP001153292"/>
    </source>
</evidence>
<gene>
    <name evidence="1" type="ORF">CHILSU_LOCUS5219</name>
</gene>
<proteinExistence type="predicted"/>
<dbReference type="PANTHER" id="PTHR33053">
    <property type="entry name" value="PROTEIN, PUTATIVE-RELATED"/>
    <property type="match status" value="1"/>
</dbReference>
<dbReference type="Proteomes" id="UP001153292">
    <property type="component" value="Chromosome 2"/>
</dbReference>
<protein>
    <recommendedName>
        <fullName evidence="3">Transposase domain-containing protein</fullName>
    </recommendedName>
</protein>